<feature type="compositionally biased region" description="Basic and acidic residues" evidence="4">
    <location>
        <begin position="525"/>
        <end position="535"/>
    </location>
</feature>
<dbReference type="InterPro" id="IPR050745">
    <property type="entry name" value="Multifunctional_regulatory"/>
</dbReference>
<keyword evidence="5" id="KW-1133">Transmembrane helix</keyword>
<dbReference type="PANTHER" id="PTHR24189:SF50">
    <property type="entry name" value="ANKYRIN REPEAT AND SOCS BOX PROTEIN 2"/>
    <property type="match status" value="1"/>
</dbReference>
<name>A0A4Y8KUU6_9BACT</name>
<evidence type="ECO:0000256" key="3">
    <source>
        <dbReference type="PROSITE-ProRule" id="PRU00023"/>
    </source>
</evidence>
<gene>
    <name evidence="7" type="ORF">E2605_17430</name>
</gene>
<feature type="compositionally biased region" description="Basic residues" evidence="4">
    <location>
        <begin position="515"/>
        <end position="524"/>
    </location>
</feature>
<feature type="transmembrane region" description="Helical" evidence="5">
    <location>
        <begin position="313"/>
        <end position="331"/>
    </location>
</feature>
<keyword evidence="5" id="KW-0812">Transmembrane</keyword>
<dbReference type="Pfam" id="PF12796">
    <property type="entry name" value="Ank_2"/>
    <property type="match status" value="1"/>
</dbReference>
<evidence type="ECO:0000256" key="2">
    <source>
        <dbReference type="ARBA" id="ARBA00023043"/>
    </source>
</evidence>
<dbReference type="PANTHER" id="PTHR24189">
    <property type="entry name" value="MYOTROPHIN"/>
    <property type="match status" value="1"/>
</dbReference>
<evidence type="ECO:0000313" key="7">
    <source>
        <dbReference type="EMBL" id="TFD93078.1"/>
    </source>
</evidence>
<keyword evidence="2 3" id="KW-0040">ANK repeat</keyword>
<proteinExistence type="predicted"/>
<keyword evidence="5" id="KW-0472">Membrane</keyword>
<dbReference type="PROSITE" id="PS50088">
    <property type="entry name" value="ANK_REPEAT"/>
    <property type="match status" value="1"/>
</dbReference>
<dbReference type="AlphaFoldDB" id="A0A4Y8KUU6"/>
<keyword evidence="6" id="KW-0732">Signal</keyword>
<sequence length="535" mass="61723">MSHFRLLVLYILFLCFSSLAFSQKEAVSENELYLLQAVKTGNYDNVKLGLNSSSPNITDEYGISILMYAIQKKRKLIIEELIEAGANPNYRIKIKSKSNDDRSPVRMLMLQHQSVLDFAVNTQDTTIVRQILKAGAKINPKDEILNPLMQASKNLDHSMLIYLKGQGAKVSKKTARDIAALTITSSTGLLINQTPKGRKEVIRFWDNYGVDISEENLLKSPFATSGSNQRSIKNFIKIYDDWVDSNTSKNEEKTIRSAAYADYMDPEYEAKAKAREEARGDSLFEKALKNVEEYKDWRKEYDEQEEKENTARITLVYLVVSISIVLLFIYGKYGSLNRATWNTIFRKLFRVQLQPNQNQNKRNRNNTANPPNPTRPKPQKKAKTQRKSAQKPQPAVSASKTKTTDAKGWSVDSTTNIEIEFLTIEDMINPILLCNEHEKSVRRMMWYMRCLENHTDEQIEQVLGNEGLLPHLESLWKSIKPTYIRAVYKRSLYLMVENYRERDERVSIFLESIKRHKPRGNKPQKKSEKKPLTNS</sequence>
<dbReference type="EMBL" id="SOML01000014">
    <property type="protein sequence ID" value="TFD93078.1"/>
    <property type="molecule type" value="Genomic_DNA"/>
</dbReference>
<feature type="repeat" description="ANK" evidence="3">
    <location>
        <begin position="111"/>
        <end position="143"/>
    </location>
</feature>
<dbReference type="STRING" id="1121485.GCA_000426485_00692"/>
<evidence type="ECO:0000256" key="5">
    <source>
        <dbReference type="SAM" id="Phobius"/>
    </source>
</evidence>
<evidence type="ECO:0000256" key="1">
    <source>
        <dbReference type="ARBA" id="ARBA00022737"/>
    </source>
</evidence>
<reference evidence="7 8" key="1">
    <citation type="submission" date="2019-03" db="EMBL/GenBank/DDBJ databases">
        <title>San Antonio Military Medical Center submission to MRSN (WRAIR), pending publication.</title>
        <authorList>
            <person name="Blyth D.M."/>
            <person name="Mccarthy S.L."/>
            <person name="Schall S.E."/>
            <person name="Stam J.A."/>
            <person name="Ong A.C."/>
            <person name="Mcgann P.T."/>
        </authorList>
    </citation>
    <scope>NUCLEOTIDE SEQUENCE [LARGE SCALE GENOMIC DNA]</scope>
    <source>
        <strain evidence="7 8">MRSN571793</strain>
    </source>
</reference>
<feature type="region of interest" description="Disordered" evidence="4">
    <location>
        <begin position="355"/>
        <end position="408"/>
    </location>
</feature>
<evidence type="ECO:0000313" key="8">
    <source>
        <dbReference type="Proteomes" id="UP000297861"/>
    </source>
</evidence>
<dbReference type="SMART" id="SM00248">
    <property type="entry name" value="ANK"/>
    <property type="match status" value="3"/>
</dbReference>
<feature type="region of interest" description="Disordered" evidence="4">
    <location>
        <begin position="515"/>
        <end position="535"/>
    </location>
</feature>
<dbReference type="InterPro" id="IPR002110">
    <property type="entry name" value="Ankyrin_rpt"/>
</dbReference>
<keyword evidence="1" id="KW-0677">Repeat</keyword>
<organism evidence="7 8">
    <name type="scientific">Dysgonomonas capnocytophagoides</name>
    <dbReference type="NCBI Taxonomy" id="45254"/>
    <lineage>
        <taxon>Bacteria</taxon>
        <taxon>Pseudomonadati</taxon>
        <taxon>Bacteroidota</taxon>
        <taxon>Bacteroidia</taxon>
        <taxon>Bacteroidales</taxon>
        <taxon>Dysgonomonadaceae</taxon>
        <taxon>Dysgonomonas</taxon>
    </lineage>
</organism>
<evidence type="ECO:0000256" key="4">
    <source>
        <dbReference type="SAM" id="MobiDB-lite"/>
    </source>
</evidence>
<dbReference type="OrthoDB" id="998152at2"/>
<dbReference type="Gene3D" id="1.25.40.20">
    <property type="entry name" value="Ankyrin repeat-containing domain"/>
    <property type="match status" value="1"/>
</dbReference>
<evidence type="ECO:0000256" key="6">
    <source>
        <dbReference type="SAM" id="SignalP"/>
    </source>
</evidence>
<feature type="signal peptide" evidence="6">
    <location>
        <begin position="1"/>
        <end position="20"/>
    </location>
</feature>
<dbReference type="RefSeq" id="WP_134437369.1">
    <property type="nucleotide sequence ID" value="NZ_SOML01000014.1"/>
</dbReference>
<keyword evidence="8" id="KW-1185">Reference proteome</keyword>
<feature type="compositionally biased region" description="Basic residues" evidence="4">
    <location>
        <begin position="377"/>
        <end position="389"/>
    </location>
</feature>
<feature type="chain" id="PRO_5021217416" evidence="6">
    <location>
        <begin position="21"/>
        <end position="535"/>
    </location>
</feature>
<dbReference type="Proteomes" id="UP000297861">
    <property type="component" value="Unassembled WGS sequence"/>
</dbReference>
<comment type="caution">
    <text evidence="7">The sequence shown here is derived from an EMBL/GenBank/DDBJ whole genome shotgun (WGS) entry which is preliminary data.</text>
</comment>
<accession>A0A4Y8KUU6</accession>
<dbReference type="SUPFAM" id="SSF48403">
    <property type="entry name" value="Ankyrin repeat"/>
    <property type="match status" value="1"/>
</dbReference>
<dbReference type="InterPro" id="IPR036770">
    <property type="entry name" value="Ankyrin_rpt-contain_sf"/>
</dbReference>
<feature type="compositionally biased region" description="Low complexity" evidence="4">
    <location>
        <begin position="355"/>
        <end position="369"/>
    </location>
</feature>
<protein>
    <submittedName>
        <fullName evidence="7">Ankyrin repeat domain-containing protein</fullName>
    </submittedName>
</protein>